<keyword evidence="2" id="KW-0067">ATP-binding</keyword>
<accession>A0AAV0VYX5</accession>
<dbReference type="InterPro" id="IPR027417">
    <property type="entry name" value="P-loop_NTPase"/>
</dbReference>
<dbReference type="AlphaFoldDB" id="A0AAV0VYX5"/>
<keyword evidence="1" id="KW-0547">Nucleotide-binding</keyword>
<dbReference type="EMBL" id="CARXXK010000001">
    <property type="protein sequence ID" value="CAI6349446.1"/>
    <property type="molecule type" value="Genomic_DNA"/>
</dbReference>
<name>A0AAV0VYX5_9HEMI</name>
<feature type="domain" description="ABC transporter" evidence="3">
    <location>
        <begin position="10"/>
        <end position="231"/>
    </location>
</feature>
<evidence type="ECO:0000313" key="5">
    <source>
        <dbReference type="Proteomes" id="UP001160148"/>
    </source>
</evidence>
<dbReference type="CDD" id="cd03230">
    <property type="entry name" value="ABC_DR_subfamily_A"/>
    <property type="match status" value="1"/>
</dbReference>
<dbReference type="Gene3D" id="3.40.50.300">
    <property type="entry name" value="P-loop containing nucleotide triphosphate hydrolases"/>
    <property type="match status" value="1"/>
</dbReference>
<organism evidence="4 5">
    <name type="scientific">Macrosiphum euphorbiae</name>
    <name type="common">potato aphid</name>
    <dbReference type="NCBI Taxonomy" id="13131"/>
    <lineage>
        <taxon>Eukaryota</taxon>
        <taxon>Metazoa</taxon>
        <taxon>Ecdysozoa</taxon>
        <taxon>Arthropoda</taxon>
        <taxon>Hexapoda</taxon>
        <taxon>Insecta</taxon>
        <taxon>Pterygota</taxon>
        <taxon>Neoptera</taxon>
        <taxon>Paraneoptera</taxon>
        <taxon>Hemiptera</taxon>
        <taxon>Sternorrhyncha</taxon>
        <taxon>Aphidomorpha</taxon>
        <taxon>Aphidoidea</taxon>
        <taxon>Aphididae</taxon>
        <taxon>Macrosiphini</taxon>
        <taxon>Macrosiphum</taxon>
    </lineage>
</organism>
<evidence type="ECO:0000259" key="3">
    <source>
        <dbReference type="PROSITE" id="PS50893"/>
    </source>
</evidence>
<dbReference type="InterPro" id="IPR003439">
    <property type="entry name" value="ABC_transporter-like_ATP-bd"/>
</dbReference>
<proteinExistence type="predicted"/>
<evidence type="ECO:0000256" key="1">
    <source>
        <dbReference type="ARBA" id="ARBA00022741"/>
    </source>
</evidence>
<dbReference type="PANTHER" id="PTHR43038:SF3">
    <property type="entry name" value="ABC TRANSPORTER G FAMILY MEMBER 20 ISOFORM X1"/>
    <property type="match status" value="1"/>
</dbReference>
<reference evidence="4 5" key="1">
    <citation type="submission" date="2023-01" db="EMBL/GenBank/DDBJ databases">
        <authorList>
            <person name="Whitehead M."/>
        </authorList>
    </citation>
    <scope>NUCLEOTIDE SEQUENCE [LARGE SCALE GENOMIC DNA]</scope>
</reference>
<dbReference type="GO" id="GO:0016887">
    <property type="term" value="F:ATP hydrolysis activity"/>
    <property type="evidence" value="ECO:0007669"/>
    <property type="project" value="InterPro"/>
</dbReference>
<evidence type="ECO:0000313" key="4">
    <source>
        <dbReference type="EMBL" id="CAI6349446.1"/>
    </source>
</evidence>
<dbReference type="InterPro" id="IPR003593">
    <property type="entry name" value="AAA+_ATPase"/>
</dbReference>
<protein>
    <recommendedName>
        <fullName evidence="3">ABC transporter domain-containing protein</fullName>
    </recommendedName>
</protein>
<dbReference type="SUPFAM" id="SSF52540">
    <property type="entry name" value="P-loop containing nucleoside triphosphate hydrolases"/>
    <property type="match status" value="1"/>
</dbReference>
<dbReference type="PROSITE" id="PS50893">
    <property type="entry name" value="ABC_TRANSPORTER_2"/>
    <property type="match status" value="1"/>
</dbReference>
<dbReference type="PANTHER" id="PTHR43038">
    <property type="entry name" value="ATP-BINDING CASSETTE, SUB-FAMILY H, MEMBER 1"/>
    <property type="match status" value="1"/>
</dbReference>
<evidence type="ECO:0000256" key="2">
    <source>
        <dbReference type="ARBA" id="ARBA00022840"/>
    </source>
</evidence>
<gene>
    <name evidence="4" type="ORF">MEUPH1_LOCUS6003</name>
</gene>
<comment type="caution">
    <text evidence="4">The sequence shown here is derived from an EMBL/GenBank/DDBJ whole genome shotgun (WGS) entry which is preliminary data.</text>
</comment>
<keyword evidence="5" id="KW-1185">Reference proteome</keyword>
<dbReference type="PROSITE" id="PS00211">
    <property type="entry name" value="ABC_TRANSPORTER_1"/>
    <property type="match status" value="1"/>
</dbReference>
<dbReference type="Pfam" id="PF00005">
    <property type="entry name" value="ABC_tran"/>
    <property type="match status" value="1"/>
</dbReference>
<dbReference type="SMART" id="SM00382">
    <property type="entry name" value="AAA"/>
    <property type="match status" value="1"/>
</dbReference>
<dbReference type="InterPro" id="IPR017871">
    <property type="entry name" value="ABC_transporter-like_CS"/>
</dbReference>
<dbReference type="Proteomes" id="UP001160148">
    <property type="component" value="Unassembled WGS sequence"/>
</dbReference>
<sequence>MIDEEFQYDVKVINAFKSYGGTKVFNGLNMNVTSGSIYGLLGPSGCGKSTLLQCIMGSMELDSGCIALKAIHLKDVGYMPQSLCLESTLTIRETFEYFGTLYNMNKKDIKLKKDELVAFLQLPNLNRLIKDISGGQSRRVSLGVCLLHNPKLIILDEPTVGIDPLLRQEIWKGLLKMVVEQHKTIIITTHYIEEANLANRIGLMRNGVLVEEGAPEDIISKYGADSLETAFLTLCSNQDANKAPLVYFDKIPTKVQNTGKMQSTKLMEAGKKVNFVRIKALFKKNIHALYRDYWLLFTVFLLPIIQTTNFCNSIGGNFKGMEVAIQNDEISINDCKYLNSSKCIFENISSQTMSCVAINYLASLDYTLVEVKDRYTGEMLVNNSKFLAFIHFPKSYTQDLIMYIDRNDDYGMQSLAYMHFAKHNMLFKNQILLDVTNAMHYLIQTTLYSCSNNPKVATLPMEINILYGKDVKYHGNSTAAIFLAM</sequence>
<dbReference type="GO" id="GO:0005524">
    <property type="term" value="F:ATP binding"/>
    <property type="evidence" value="ECO:0007669"/>
    <property type="project" value="UniProtKB-KW"/>
</dbReference>